<feature type="chain" id="PRO_5005246557" description="TNFR-Cys domain-containing protein" evidence="2">
    <location>
        <begin position="20"/>
        <end position="137"/>
    </location>
</feature>
<evidence type="ECO:0000256" key="1">
    <source>
        <dbReference type="SAM" id="MobiDB-lite"/>
    </source>
</evidence>
<keyword evidence="4" id="KW-1185">Reference proteome</keyword>
<dbReference type="Proteomes" id="UP000053611">
    <property type="component" value="Unassembled WGS sequence"/>
</dbReference>
<name>A0A0J0XYY5_9TREE</name>
<feature type="region of interest" description="Disordered" evidence="1">
    <location>
        <begin position="22"/>
        <end position="44"/>
    </location>
</feature>
<proteinExistence type="predicted"/>
<dbReference type="GeneID" id="28986896"/>
<organism evidence="3 4">
    <name type="scientific">Cutaneotrichosporon oleaginosum</name>
    <dbReference type="NCBI Taxonomy" id="879819"/>
    <lineage>
        <taxon>Eukaryota</taxon>
        <taxon>Fungi</taxon>
        <taxon>Dikarya</taxon>
        <taxon>Basidiomycota</taxon>
        <taxon>Agaricomycotina</taxon>
        <taxon>Tremellomycetes</taxon>
        <taxon>Trichosporonales</taxon>
        <taxon>Trichosporonaceae</taxon>
        <taxon>Cutaneotrichosporon</taxon>
    </lineage>
</organism>
<evidence type="ECO:0008006" key="5">
    <source>
        <dbReference type="Google" id="ProtNLM"/>
    </source>
</evidence>
<keyword evidence="2" id="KW-0732">Signal</keyword>
<dbReference type="RefSeq" id="XP_018282766.1">
    <property type="nucleotide sequence ID" value="XM_018426293.1"/>
</dbReference>
<feature type="signal peptide" evidence="2">
    <location>
        <begin position="1"/>
        <end position="19"/>
    </location>
</feature>
<accession>A0A0J0XYY5</accession>
<dbReference type="OrthoDB" id="3800261at2759"/>
<evidence type="ECO:0000313" key="4">
    <source>
        <dbReference type="Proteomes" id="UP000053611"/>
    </source>
</evidence>
<gene>
    <name evidence="3" type="ORF">CC85DRAFT_325061</name>
</gene>
<evidence type="ECO:0000256" key="2">
    <source>
        <dbReference type="SAM" id="SignalP"/>
    </source>
</evidence>
<dbReference type="EMBL" id="KQ087178">
    <property type="protein sequence ID" value="KLT46275.1"/>
    <property type="molecule type" value="Genomic_DNA"/>
</dbReference>
<evidence type="ECO:0000313" key="3">
    <source>
        <dbReference type="EMBL" id="KLT46275.1"/>
    </source>
</evidence>
<protein>
    <recommendedName>
        <fullName evidence="5">TNFR-Cys domain-containing protein</fullName>
    </recommendedName>
</protein>
<reference evidence="3 4" key="1">
    <citation type="submission" date="2015-03" db="EMBL/GenBank/DDBJ databases">
        <title>Genomics and transcriptomics of the oil-accumulating basidiomycete yeast T. oleaginosus allow insights into substrate utilization and the diverse evolutionary trajectories of mating systems in fungi.</title>
        <authorList>
            <consortium name="DOE Joint Genome Institute"/>
            <person name="Kourist R."/>
            <person name="Kracht O."/>
            <person name="Bracharz F."/>
            <person name="Lipzen A."/>
            <person name="Nolan M."/>
            <person name="Ohm R."/>
            <person name="Grigoriev I."/>
            <person name="Sun S."/>
            <person name="Heitman J."/>
            <person name="Bruck T."/>
            <person name="Nowrousian M."/>
        </authorList>
    </citation>
    <scope>NUCLEOTIDE SEQUENCE [LARGE SCALE GENOMIC DNA]</scope>
    <source>
        <strain evidence="3 4">IBC0246</strain>
    </source>
</reference>
<sequence>MVYSPLAALVVTLAAVAHALPQRDPYTPGSNDPSSPDYPRDENPCGTPAERAAGFVWCDFECVNRNITSHHCGSCYNWCDELEGAFRVCREGACVKCPPDQRMCANLCVNNENDNNHCGDCYNKCEVGKNCVKGSCV</sequence>
<dbReference type="AlphaFoldDB" id="A0A0J0XYY5"/>